<dbReference type="InterPro" id="IPR038222">
    <property type="entry name" value="DHHA2_dom_sf"/>
</dbReference>
<evidence type="ECO:0000259" key="5">
    <source>
        <dbReference type="SMART" id="SM01131"/>
    </source>
</evidence>
<comment type="cofactor">
    <cofactor evidence="1">
        <name>Mn(2+)</name>
        <dbReference type="ChEBI" id="CHEBI:29035"/>
    </cofactor>
</comment>
<dbReference type="SUPFAM" id="SSF64182">
    <property type="entry name" value="DHH phosphoesterases"/>
    <property type="match status" value="1"/>
</dbReference>
<evidence type="ECO:0000256" key="1">
    <source>
        <dbReference type="ARBA" id="ARBA00001936"/>
    </source>
</evidence>
<evidence type="ECO:0000313" key="6">
    <source>
        <dbReference type="EMBL" id="SGZ56891.1"/>
    </source>
</evidence>
<dbReference type="GO" id="GO:0004309">
    <property type="term" value="F:exopolyphosphatase activity"/>
    <property type="evidence" value="ECO:0007669"/>
    <property type="project" value="TreeGrafter"/>
</dbReference>
<dbReference type="InterPro" id="IPR001667">
    <property type="entry name" value="DDH_dom"/>
</dbReference>
<dbReference type="GO" id="GO:0005737">
    <property type="term" value="C:cytoplasm"/>
    <property type="evidence" value="ECO:0007669"/>
    <property type="project" value="InterPro"/>
</dbReference>
<organism evidence="6 7">
    <name type="scientific">Sungouiella intermedia</name>
    <dbReference type="NCBI Taxonomy" id="45354"/>
    <lineage>
        <taxon>Eukaryota</taxon>
        <taxon>Fungi</taxon>
        <taxon>Dikarya</taxon>
        <taxon>Ascomycota</taxon>
        <taxon>Saccharomycotina</taxon>
        <taxon>Pichiomycetes</taxon>
        <taxon>Metschnikowiaceae</taxon>
        <taxon>Sungouiella</taxon>
    </lineage>
</organism>
<name>A0A1L0C063_9ASCO</name>
<proteinExistence type="predicted"/>
<dbReference type="Proteomes" id="UP000182259">
    <property type="component" value="Chromosome V"/>
</dbReference>
<dbReference type="GO" id="GO:0046872">
    <property type="term" value="F:metal ion binding"/>
    <property type="evidence" value="ECO:0007669"/>
    <property type="project" value="UniProtKB-KW"/>
</dbReference>
<dbReference type="PANTHER" id="PTHR12112">
    <property type="entry name" value="BNIP - RELATED"/>
    <property type="match status" value="1"/>
</dbReference>
<dbReference type="Gene3D" id="3.90.1640.10">
    <property type="entry name" value="inorganic pyrophosphatase (n-terminal core)"/>
    <property type="match status" value="1"/>
</dbReference>
<dbReference type="InterPro" id="IPR004097">
    <property type="entry name" value="DHHA2"/>
</dbReference>
<evidence type="ECO:0000256" key="3">
    <source>
        <dbReference type="ARBA" id="ARBA00022801"/>
    </source>
</evidence>
<keyword evidence="2" id="KW-0479">Metal-binding</keyword>
<keyword evidence="3" id="KW-0378">Hydrolase</keyword>
<feature type="domain" description="DHHA2" evidence="5">
    <location>
        <begin position="231"/>
        <end position="391"/>
    </location>
</feature>
<gene>
    <name evidence="6" type="ORF">SAMEA4029009_CIC11G00000000315</name>
</gene>
<dbReference type="InterPro" id="IPR038763">
    <property type="entry name" value="DHH_sf"/>
</dbReference>
<accession>A0A1L0C063</accession>
<evidence type="ECO:0000313" key="7">
    <source>
        <dbReference type="Proteomes" id="UP000182259"/>
    </source>
</evidence>
<dbReference type="PANTHER" id="PTHR12112:SF39">
    <property type="entry name" value="EG:152A3.5 PROTEIN (FBGN0003116_PN PROTEIN)"/>
    <property type="match status" value="1"/>
</dbReference>
<protein>
    <submittedName>
        <fullName evidence="6">CIC11C00000000315</fullName>
    </submittedName>
</protein>
<evidence type="ECO:0000256" key="2">
    <source>
        <dbReference type="ARBA" id="ARBA00022723"/>
    </source>
</evidence>
<dbReference type="AlphaFoldDB" id="A0A1L0C063"/>
<dbReference type="Pfam" id="PF01368">
    <property type="entry name" value="DHH"/>
    <property type="match status" value="1"/>
</dbReference>
<evidence type="ECO:0000256" key="4">
    <source>
        <dbReference type="ARBA" id="ARBA00023211"/>
    </source>
</evidence>
<dbReference type="EMBL" id="LT635768">
    <property type="protein sequence ID" value="SGZ56891.1"/>
    <property type="molecule type" value="Genomic_DNA"/>
</dbReference>
<dbReference type="Pfam" id="PF02833">
    <property type="entry name" value="DHHA2"/>
    <property type="match status" value="1"/>
</dbReference>
<dbReference type="SMART" id="SM01131">
    <property type="entry name" value="DHHA2"/>
    <property type="match status" value="1"/>
</dbReference>
<reference evidence="7" key="1">
    <citation type="submission" date="2016-10" db="EMBL/GenBank/DDBJ databases">
        <authorList>
            <person name="Geijer C."/>
            <person name="Jareborg N."/>
            <person name="Dainat J."/>
        </authorList>
    </citation>
    <scope>NUCLEOTIDE SEQUENCE [LARGE SCALE GENOMIC DNA]</scope>
    <source>
        <strain evidence="7">PYCC 4715</strain>
    </source>
</reference>
<dbReference type="Gene3D" id="3.10.310.20">
    <property type="entry name" value="DHHA2 domain"/>
    <property type="match status" value="1"/>
</dbReference>
<sequence>MSVKAFLEKLRPVSAKSVFRFVTGNQSADMDSVVSAISYAYFYNQKNPSEQPYLPLVNITRDELRLRRDIVLLLQSHSISKDQLFFLDDVHELTKSAQSKLEIVLVDHCGLQGELLNALYDTQRLSVAAIIDHHADEGVFTNASPRIIHSNGSCSALVFNYWNRELGGIQDTEIVLMLLGPLLIDTSNMTQKVEAGDLEAFDHYKAVLLGGPTALQTAAVVNGSTPIEGFYLTLKAAKKDLEGFLFFDILRKDYKQFKFSGKSGESVTIGFSSLGKSMAWILKKFSTSQITETFDQMVQTFHLDVVVITTSYTKKETGEYTREFCYYPTKKSLEGLSNYLDPLQLDKNIYNKKEVEMAVEEISKTRSFHVYNQVNIRASRKQVVPAVKDAIEAKF</sequence>
<keyword evidence="4" id="KW-0464">Manganese</keyword>